<dbReference type="EMBL" id="KB632299">
    <property type="protein sequence ID" value="ERL91730.1"/>
    <property type="molecule type" value="Genomic_DNA"/>
</dbReference>
<comment type="function">
    <text evidence="5">Involved in transvection phenomena (= synapsis-dependent gene expression), where the synaptic pairing of chromosomes carrying genes with which zeste interacts influences the expression of these genes. Zeste binds to DNA and stimulates transcription from a nearby promoter.</text>
</comment>
<name>U4UNX4_DENPD</name>
<reference evidence="7 8" key="1">
    <citation type="journal article" date="2013" name="Genome Biol.">
        <title>Draft genome of the mountain pine beetle, Dendroctonus ponderosae Hopkins, a major forest pest.</title>
        <authorList>
            <person name="Keeling C.I."/>
            <person name="Yuen M.M."/>
            <person name="Liao N.Y."/>
            <person name="Docking T.R."/>
            <person name="Chan S.K."/>
            <person name="Taylor G.A."/>
            <person name="Palmquist D.L."/>
            <person name="Jackman S.D."/>
            <person name="Nguyen A."/>
            <person name="Li M."/>
            <person name="Henderson H."/>
            <person name="Janes J.K."/>
            <person name="Zhao Y."/>
            <person name="Pandoh P."/>
            <person name="Moore R."/>
            <person name="Sperling F.A."/>
            <person name="Huber D.P."/>
            <person name="Birol I."/>
            <person name="Jones S.J."/>
            <person name="Bohlmann J."/>
        </authorList>
    </citation>
    <scope>NUCLEOTIDE SEQUENCE</scope>
</reference>
<evidence type="ECO:0000313" key="8">
    <source>
        <dbReference type="Proteomes" id="UP000030742"/>
    </source>
</evidence>
<dbReference type="PANTHER" id="PTHR23098">
    <property type="entry name" value="AGAP001331-PA-RELATED"/>
    <property type="match status" value="1"/>
</dbReference>
<dbReference type="InterPro" id="IPR028002">
    <property type="entry name" value="Myb_DNA-bind_5"/>
</dbReference>
<dbReference type="SMART" id="SM00717">
    <property type="entry name" value="SANT"/>
    <property type="match status" value="1"/>
</dbReference>
<dbReference type="GO" id="GO:0005634">
    <property type="term" value="C:nucleus"/>
    <property type="evidence" value="ECO:0007669"/>
    <property type="project" value="TreeGrafter"/>
</dbReference>
<feature type="domain" description="Myb-like" evidence="6">
    <location>
        <begin position="10"/>
        <end position="82"/>
    </location>
</feature>
<evidence type="ECO:0000256" key="4">
    <source>
        <dbReference type="ARBA" id="ARBA00023163"/>
    </source>
</evidence>
<sequence length="104" mass="11757">MTTKEKTGQRCPGFSGEEKVLIATVCAKYKHIIENQKTDHVSNEAKNKIWEKIATEVNATAVNATHRTSEALKRFYENRKREVRKIVAEEKHQVFATGGGPCKI</sequence>
<evidence type="ECO:0000256" key="1">
    <source>
        <dbReference type="ARBA" id="ARBA00011764"/>
    </source>
</evidence>
<proteinExistence type="predicted"/>
<evidence type="ECO:0000313" key="7">
    <source>
        <dbReference type="EMBL" id="ERL91730.1"/>
    </source>
</evidence>
<dbReference type="Pfam" id="PF13873">
    <property type="entry name" value="Myb_DNA-bind_5"/>
    <property type="match status" value="1"/>
</dbReference>
<dbReference type="OrthoDB" id="6783928at2759"/>
<dbReference type="PANTHER" id="PTHR23098:SF23">
    <property type="entry name" value="MYB-RELATED TRANSCRIPTION FACTOR, PARTNER OF PROFILIN-LIKE ISOFORM X2-RELATED"/>
    <property type="match status" value="1"/>
</dbReference>
<keyword evidence="3" id="KW-0805">Transcription regulation</keyword>
<gene>
    <name evidence="7" type="ORF">D910_09057</name>
</gene>
<keyword evidence="4" id="KW-0804">Transcription</keyword>
<accession>U4UNX4</accession>
<evidence type="ECO:0000256" key="2">
    <source>
        <dbReference type="ARBA" id="ARBA00016807"/>
    </source>
</evidence>
<evidence type="ECO:0000259" key="6">
    <source>
        <dbReference type="SMART" id="SM00717"/>
    </source>
</evidence>
<dbReference type="AlphaFoldDB" id="U4UNX4"/>
<comment type="subunit">
    <text evidence="1">Self-associates forming complexes of several hundred monomers.</text>
</comment>
<organism evidence="7 8">
    <name type="scientific">Dendroctonus ponderosae</name>
    <name type="common">Mountain pine beetle</name>
    <dbReference type="NCBI Taxonomy" id="77166"/>
    <lineage>
        <taxon>Eukaryota</taxon>
        <taxon>Metazoa</taxon>
        <taxon>Ecdysozoa</taxon>
        <taxon>Arthropoda</taxon>
        <taxon>Hexapoda</taxon>
        <taxon>Insecta</taxon>
        <taxon>Pterygota</taxon>
        <taxon>Neoptera</taxon>
        <taxon>Endopterygota</taxon>
        <taxon>Coleoptera</taxon>
        <taxon>Polyphaga</taxon>
        <taxon>Cucujiformia</taxon>
        <taxon>Curculionidae</taxon>
        <taxon>Scolytinae</taxon>
        <taxon>Dendroctonus</taxon>
    </lineage>
</organism>
<evidence type="ECO:0000256" key="5">
    <source>
        <dbReference type="ARBA" id="ARBA00025466"/>
    </source>
</evidence>
<evidence type="ECO:0000256" key="3">
    <source>
        <dbReference type="ARBA" id="ARBA00023015"/>
    </source>
</evidence>
<dbReference type="InterPro" id="IPR001005">
    <property type="entry name" value="SANT/Myb"/>
</dbReference>
<protein>
    <recommendedName>
        <fullName evidence="2">Regulatory protein zeste</fullName>
    </recommendedName>
</protein>
<dbReference type="Proteomes" id="UP000030742">
    <property type="component" value="Unassembled WGS sequence"/>
</dbReference>